<dbReference type="GeneID" id="37109829"/>
<reference evidence="1 2" key="1">
    <citation type="submission" date="2016-12" db="EMBL/GenBank/DDBJ databases">
        <title>The genomes of Aspergillus section Nigri reveals drivers in fungal speciation.</title>
        <authorList>
            <consortium name="DOE Joint Genome Institute"/>
            <person name="Vesth T.C."/>
            <person name="Nybo J."/>
            <person name="Theobald S."/>
            <person name="Brandl J."/>
            <person name="Frisvad J.C."/>
            <person name="Nielsen K.F."/>
            <person name="Lyhne E.K."/>
            <person name="Kogle M.E."/>
            <person name="Kuo A."/>
            <person name="Riley R."/>
            <person name="Clum A."/>
            <person name="Nolan M."/>
            <person name="Lipzen A."/>
            <person name="Salamov A."/>
            <person name="Henrissat B."/>
            <person name="Wiebenga A."/>
            <person name="De Vries R.P."/>
            <person name="Grigoriev I.V."/>
            <person name="Mortensen U.H."/>
            <person name="Andersen M.R."/>
            <person name="Baker S.E."/>
        </authorList>
    </citation>
    <scope>NUCLEOTIDE SEQUENCE [LARGE SCALE GENOMIC DNA]</scope>
    <source>
        <strain evidence="1 2">CBS 115572</strain>
    </source>
</reference>
<evidence type="ECO:0000313" key="1">
    <source>
        <dbReference type="EMBL" id="PWY95401.1"/>
    </source>
</evidence>
<dbReference type="STRING" id="1450535.A0A317XBA9"/>
<dbReference type="PANTHER" id="PTHR35896">
    <property type="entry name" value="IG-LIKE DOMAIN-CONTAINING PROTEIN"/>
    <property type="match status" value="1"/>
</dbReference>
<feature type="non-terminal residue" evidence="1">
    <location>
        <position position="1"/>
    </location>
</feature>
<gene>
    <name evidence="1" type="ORF">BO94DRAFT_456032</name>
</gene>
<name>A0A317XBA9_9EURO</name>
<accession>A0A317XBA9</accession>
<comment type="caution">
    <text evidence="1">The sequence shown here is derived from an EMBL/GenBank/DDBJ whole genome shotgun (WGS) entry which is preliminary data.</text>
</comment>
<dbReference type="RefSeq" id="XP_025472162.1">
    <property type="nucleotide sequence ID" value="XM_025607686.1"/>
</dbReference>
<dbReference type="Proteomes" id="UP000246702">
    <property type="component" value="Unassembled WGS sequence"/>
</dbReference>
<dbReference type="EMBL" id="MSFK01000003">
    <property type="protein sequence ID" value="PWY95401.1"/>
    <property type="molecule type" value="Genomic_DNA"/>
</dbReference>
<dbReference type="PANTHER" id="PTHR35896:SF3">
    <property type="entry name" value="MAJOR FACILITATOR SUPERFAMILY TRANSPORTER"/>
    <property type="match status" value="1"/>
</dbReference>
<evidence type="ECO:0000313" key="2">
    <source>
        <dbReference type="Proteomes" id="UP000246702"/>
    </source>
</evidence>
<organism evidence="1 2">
    <name type="scientific">Aspergillus sclerotioniger CBS 115572</name>
    <dbReference type="NCBI Taxonomy" id="1450535"/>
    <lineage>
        <taxon>Eukaryota</taxon>
        <taxon>Fungi</taxon>
        <taxon>Dikarya</taxon>
        <taxon>Ascomycota</taxon>
        <taxon>Pezizomycotina</taxon>
        <taxon>Eurotiomycetes</taxon>
        <taxon>Eurotiomycetidae</taxon>
        <taxon>Eurotiales</taxon>
        <taxon>Aspergillaceae</taxon>
        <taxon>Aspergillus</taxon>
        <taxon>Aspergillus subgen. Circumdati</taxon>
    </lineage>
</organism>
<sequence length="148" mass="16555">PPAPKSCTCGTNTTTALSLNCKYDSLAAAWLPPHCRDDALTAEFDRSGPGPNGTWTYYADDHHTIPMSVEEVAMLANNQSARVKMTREWHVVHCLFYWRKMVRIRDRVVGGEEVLLEPSFDNEEHVRHCVGVVLGESWGTEARVALVT</sequence>
<proteinExistence type="predicted"/>
<dbReference type="InterPro" id="IPR053008">
    <property type="entry name" value="Phomopsin_biosynth_assoc"/>
</dbReference>
<dbReference type="AlphaFoldDB" id="A0A317XBA9"/>
<keyword evidence="2" id="KW-1185">Reference proteome</keyword>
<protein>
    <submittedName>
        <fullName evidence="1">Uncharacterized protein</fullName>
    </submittedName>
</protein>
<dbReference type="OrthoDB" id="3501153at2759"/>